<dbReference type="EMBL" id="JXMS01000001">
    <property type="protein sequence ID" value="OBQ57639.1"/>
    <property type="molecule type" value="Genomic_DNA"/>
</dbReference>
<dbReference type="Proteomes" id="UP000091979">
    <property type="component" value="Unassembled WGS sequence"/>
</dbReference>
<organism evidence="1 2">
    <name type="scientific">Halodesulfovibrio spirochaetisodalis</name>
    <dbReference type="NCBI Taxonomy" id="1560234"/>
    <lineage>
        <taxon>Bacteria</taxon>
        <taxon>Pseudomonadati</taxon>
        <taxon>Thermodesulfobacteriota</taxon>
        <taxon>Desulfovibrionia</taxon>
        <taxon>Desulfovibrionales</taxon>
        <taxon>Desulfovibrionaceae</taxon>
        <taxon>Halodesulfovibrio</taxon>
    </lineage>
</organism>
<dbReference type="AlphaFoldDB" id="A0A1B7XQ56"/>
<protein>
    <submittedName>
        <fullName evidence="1">Uncharacterized protein</fullName>
    </submittedName>
</protein>
<reference evidence="1 2" key="1">
    <citation type="submission" date="2015-01" db="EMBL/GenBank/DDBJ databases">
        <title>Desulfovibrio sp. JC271 draft genome sequence.</title>
        <authorList>
            <person name="Shivani Y."/>
            <person name="Subhash Y."/>
            <person name="Sasikala C."/>
            <person name="Ramana C.V."/>
        </authorList>
    </citation>
    <scope>NUCLEOTIDE SEQUENCE [LARGE SCALE GENOMIC DNA]</scope>
    <source>
        <strain evidence="1 2">JC271</strain>
    </source>
</reference>
<proteinExistence type="predicted"/>
<dbReference type="OrthoDB" id="5465236at2"/>
<keyword evidence="2" id="KW-1185">Reference proteome</keyword>
<evidence type="ECO:0000313" key="1">
    <source>
        <dbReference type="EMBL" id="OBQ57639.1"/>
    </source>
</evidence>
<sequence>MYDYAPAYGVWVERIDGFMQAGKAFEGTVEEHQLSIVPDTNAAVYNVKVDGWLVGTSSEPEAILSCIIQAYEETIIEEEVEVEKEDAVEIAKAVAKEKAVDAGKDPKKVGEAILKAAMEAESADYEVDPDDIAAVVAERIEEFLSACEAV</sequence>
<dbReference type="RefSeq" id="WP_066851649.1">
    <property type="nucleotide sequence ID" value="NZ_JXMS01000001.1"/>
</dbReference>
<name>A0A1B7XQ56_9BACT</name>
<comment type="caution">
    <text evidence="1">The sequence shown here is derived from an EMBL/GenBank/DDBJ whole genome shotgun (WGS) entry which is preliminary data.</text>
</comment>
<gene>
    <name evidence="1" type="ORF">SP90_00965</name>
</gene>
<evidence type="ECO:0000313" key="2">
    <source>
        <dbReference type="Proteomes" id="UP000091979"/>
    </source>
</evidence>
<accession>A0A1B7XQ56</accession>
<dbReference type="PATRIC" id="fig|1560234.3.peg.206"/>